<dbReference type="Gene3D" id="3.40.47.10">
    <property type="match status" value="1"/>
</dbReference>
<keyword evidence="7" id="KW-0812">Transmembrane</keyword>
<evidence type="ECO:0000256" key="9">
    <source>
        <dbReference type="ARBA" id="ARBA00023136"/>
    </source>
</evidence>
<dbReference type="GO" id="GO:0005886">
    <property type="term" value="C:plasma membrane"/>
    <property type="evidence" value="ECO:0007669"/>
    <property type="project" value="UniProtKB-SubCell"/>
</dbReference>
<evidence type="ECO:0000256" key="7">
    <source>
        <dbReference type="ARBA" id="ARBA00022692"/>
    </source>
</evidence>
<comment type="subcellular location">
    <subcellularLocation>
        <location evidence="1">Cell inner membrane</location>
    </subcellularLocation>
</comment>
<evidence type="ECO:0000256" key="8">
    <source>
        <dbReference type="ARBA" id="ARBA00022989"/>
    </source>
</evidence>
<comment type="similarity">
    <text evidence="2 13">Belongs to the thiolase-like superfamily. Beta-ketoacyl-ACP synthases family.</text>
</comment>
<protein>
    <recommendedName>
        <fullName evidence="11">Nodulation protein E</fullName>
    </recommendedName>
    <alternativeName>
        <fullName evidence="12">Host-specificity of nodulation protein B</fullName>
    </alternativeName>
</protein>
<evidence type="ECO:0000256" key="13">
    <source>
        <dbReference type="RuleBase" id="RU003694"/>
    </source>
</evidence>
<dbReference type="EMBL" id="MGFH01000023">
    <property type="protein sequence ID" value="OGM08161.1"/>
    <property type="molecule type" value="Genomic_DNA"/>
</dbReference>
<dbReference type="AlphaFoldDB" id="A0A1F7WZJ4"/>
<dbReference type="CDD" id="cd00834">
    <property type="entry name" value="KAS_I_II"/>
    <property type="match status" value="1"/>
</dbReference>
<dbReference type="Pfam" id="PF00109">
    <property type="entry name" value="ketoacyl-synt"/>
    <property type="match status" value="1"/>
</dbReference>
<evidence type="ECO:0000256" key="5">
    <source>
        <dbReference type="ARBA" id="ARBA00022519"/>
    </source>
</evidence>
<dbReference type="STRING" id="1817813.A2008_11975"/>
<reference evidence="15 16" key="1">
    <citation type="journal article" date="2016" name="Nat. Commun.">
        <title>Thousands of microbial genomes shed light on interconnected biogeochemical processes in an aquifer system.</title>
        <authorList>
            <person name="Anantharaman K."/>
            <person name="Brown C.T."/>
            <person name="Hug L.A."/>
            <person name="Sharon I."/>
            <person name="Castelle C.J."/>
            <person name="Probst A.J."/>
            <person name="Thomas B.C."/>
            <person name="Singh A."/>
            <person name="Wilkins M.J."/>
            <person name="Karaoz U."/>
            <person name="Brodie E.L."/>
            <person name="Williams K.H."/>
            <person name="Hubbard S.S."/>
            <person name="Banfield J.F."/>
        </authorList>
    </citation>
    <scope>NUCLEOTIDE SEQUENCE [LARGE SCALE GENOMIC DNA]</scope>
</reference>
<keyword evidence="6 13" id="KW-0808">Transferase</keyword>
<dbReference type="InterPro" id="IPR014031">
    <property type="entry name" value="Ketoacyl_synth_C"/>
</dbReference>
<dbReference type="GO" id="GO:0004315">
    <property type="term" value="F:3-oxoacyl-[acyl-carrier-protein] synthase activity"/>
    <property type="evidence" value="ECO:0007669"/>
    <property type="project" value="TreeGrafter"/>
</dbReference>
<feature type="domain" description="Ketosynthase family 3 (KS3)" evidence="14">
    <location>
        <begin position="5"/>
        <end position="413"/>
    </location>
</feature>
<evidence type="ECO:0000313" key="15">
    <source>
        <dbReference type="EMBL" id="OGM08161.1"/>
    </source>
</evidence>
<comment type="function">
    <text evidence="10">Proposed to synthesize NOD factor fatty acyl chain. Involved in the synthesis of a highly unsaturated fatty acid moiety, which forms part of a lipo-oligosaccharide that is responsible for host specificity.</text>
</comment>
<evidence type="ECO:0000256" key="1">
    <source>
        <dbReference type="ARBA" id="ARBA00004533"/>
    </source>
</evidence>
<sequence>MIHAKRRVFITRAGLASAAGNDAESFRLSISSMKSGIRELSRIDTSRLKTRIGGECDTAALLESIGFGSVTAPGLSEKLNLSENPKLLFALHAIGSMIKSGAFARVSLGGVRLFTGAGLEEISVPALRGAADGVSICAEPPSAFLGEIISGYYGFGQPPATLVSACSASTMAIGEAFKNIRAGALDAAVAGGADSMLSEFSINAFNSIGALSEENLDPQRAVRPFDKSRAGTILGEGAAYFLIESESGIEKSGNTPLAEIAGYGSSMDAHNPVQPDPAGRGASLAMARALKDAGVAPDEIDYINAHGTATYHNDITETLAIKNIFKERSGELIVSSTKPYFGHLVSAAGAIELASVLYAFETDMIPPTLNLTKAAEGCDLNYAPGAGVKKRIGAAMKNSFGLNGQNASLVIKRCGTPNRTN</sequence>
<organism evidence="15 16">
    <name type="scientific">Candidatus Wallbacteria bacterium GWC2_49_35</name>
    <dbReference type="NCBI Taxonomy" id="1817813"/>
    <lineage>
        <taxon>Bacteria</taxon>
        <taxon>Candidatus Walliibacteriota</taxon>
    </lineage>
</organism>
<evidence type="ECO:0000256" key="4">
    <source>
        <dbReference type="ARBA" id="ARBA00022475"/>
    </source>
</evidence>
<dbReference type="InterPro" id="IPR020841">
    <property type="entry name" value="PKS_Beta-ketoAc_synthase_dom"/>
</dbReference>
<dbReference type="PANTHER" id="PTHR11712:SF352">
    <property type="entry name" value="3-OXOACYL-[ACYL-CARRIER-PROTEIN] SYNTHASE"/>
    <property type="match status" value="1"/>
</dbReference>
<evidence type="ECO:0000259" key="14">
    <source>
        <dbReference type="PROSITE" id="PS52004"/>
    </source>
</evidence>
<dbReference type="InterPro" id="IPR016039">
    <property type="entry name" value="Thiolase-like"/>
</dbReference>
<evidence type="ECO:0000256" key="12">
    <source>
        <dbReference type="ARBA" id="ARBA00041756"/>
    </source>
</evidence>
<dbReference type="Proteomes" id="UP000178735">
    <property type="component" value="Unassembled WGS sequence"/>
</dbReference>
<proteinExistence type="inferred from homology"/>
<dbReference type="GO" id="GO:0006633">
    <property type="term" value="P:fatty acid biosynthetic process"/>
    <property type="evidence" value="ECO:0007669"/>
    <property type="project" value="TreeGrafter"/>
</dbReference>
<evidence type="ECO:0000256" key="6">
    <source>
        <dbReference type="ARBA" id="ARBA00022679"/>
    </source>
</evidence>
<keyword evidence="8" id="KW-1133">Transmembrane helix</keyword>
<name>A0A1F7WZJ4_9BACT</name>
<dbReference type="Pfam" id="PF02801">
    <property type="entry name" value="Ketoacyl-synt_C"/>
    <property type="match status" value="1"/>
</dbReference>
<dbReference type="PROSITE" id="PS52004">
    <property type="entry name" value="KS3_2"/>
    <property type="match status" value="1"/>
</dbReference>
<dbReference type="InterPro" id="IPR000794">
    <property type="entry name" value="Beta-ketoacyl_synthase"/>
</dbReference>
<dbReference type="SMART" id="SM00825">
    <property type="entry name" value="PKS_KS"/>
    <property type="match status" value="1"/>
</dbReference>
<keyword evidence="4" id="KW-1003">Cell membrane</keyword>
<evidence type="ECO:0000256" key="10">
    <source>
        <dbReference type="ARBA" id="ARBA00037576"/>
    </source>
</evidence>
<dbReference type="SUPFAM" id="SSF53901">
    <property type="entry name" value="Thiolase-like"/>
    <property type="match status" value="2"/>
</dbReference>
<comment type="caution">
    <text evidence="15">The sequence shown here is derived from an EMBL/GenBank/DDBJ whole genome shotgun (WGS) entry which is preliminary data.</text>
</comment>
<accession>A0A1F7WZJ4</accession>
<keyword evidence="9" id="KW-0472">Membrane</keyword>
<keyword evidence="5" id="KW-0997">Cell inner membrane</keyword>
<evidence type="ECO:0000256" key="11">
    <source>
        <dbReference type="ARBA" id="ARBA00039445"/>
    </source>
</evidence>
<keyword evidence="3" id="KW-0536">Nodulation</keyword>
<gene>
    <name evidence="15" type="ORF">A2008_11975</name>
</gene>
<evidence type="ECO:0000256" key="2">
    <source>
        <dbReference type="ARBA" id="ARBA00008467"/>
    </source>
</evidence>
<evidence type="ECO:0000256" key="3">
    <source>
        <dbReference type="ARBA" id="ARBA00022458"/>
    </source>
</evidence>
<evidence type="ECO:0000313" key="16">
    <source>
        <dbReference type="Proteomes" id="UP000178735"/>
    </source>
</evidence>
<dbReference type="InterPro" id="IPR014030">
    <property type="entry name" value="Ketoacyl_synth_N"/>
</dbReference>
<dbReference type="PANTHER" id="PTHR11712">
    <property type="entry name" value="POLYKETIDE SYNTHASE-RELATED"/>
    <property type="match status" value="1"/>
</dbReference>